<keyword evidence="4 6" id="KW-1133">Transmembrane helix</keyword>
<keyword evidence="8" id="KW-1185">Reference proteome</keyword>
<organism evidence="7 8">
    <name type="scientific">Heliocybe sulcata</name>
    <dbReference type="NCBI Taxonomy" id="5364"/>
    <lineage>
        <taxon>Eukaryota</taxon>
        <taxon>Fungi</taxon>
        <taxon>Dikarya</taxon>
        <taxon>Basidiomycota</taxon>
        <taxon>Agaricomycotina</taxon>
        <taxon>Agaricomycetes</taxon>
        <taxon>Gloeophyllales</taxon>
        <taxon>Gloeophyllaceae</taxon>
        <taxon>Heliocybe</taxon>
    </lineage>
</organism>
<proteinExistence type="inferred from homology"/>
<evidence type="ECO:0000256" key="5">
    <source>
        <dbReference type="ARBA" id="ARBA00023136"/>
    </source>
</evidence>
<keyword evidence="3 6" id="KW-0812">Transmembrane</keyword>
<sequence length="345" mass="37278">MDTGNSPIGDQTHLNWLNVALGLTFVMFNSFLSYNFRLGIGSALFTAALRCIFQLAIMGLLLKQIFETNNPWAVGGIACLLNVLGTSETVLNKSKRRFEHMFPSILISMMSATVPVSLIGARFAMGITPVWTPAQYVPIIGMLCGGTVSGINVAVSYVLKELHENKDKVEVYLAFGASRFESSKPMVREALRLALTPNINQLSVIGLISIPGMMTGAILGGTSVDQAAKLQMVIMFMISSCTALASIVSASLAMRVMIDGDHRIRSDRMDSRPHAIWRGRNWLWERLVGSFRNLVGLLRGGRGKGKEVNSGLNGEDQVGLLEMNGNGSGGRTVNGRGGYFLVSSG</sequence>
<evidence type="ECO:0000256" key="2">
    <source>
        <dbReference type="ARBA" id="ARBA00005268"/>
    </source>
</evidence>
<accession>A0A5C3MXG7</accession>
<evidence type="ECO:0000256" key="6">
    <source>
        <dbReference type="SAM" id="Phobius"/>
    </source>
</evidence>
<gene>
    <name evidence="7" type="ORF">OE88DRAFT_1713437</name>
</gene>
<feature type="transmembrane region" description="Helical" evidence="6">
    <location>
        <begin position="103"/>
        <end position="124"/>
    </location>
</feature>
<feature type="transmembrane region" description="Helical" evidence="6">
    <location>
        <begin position="43"/>
        <end position="66"/>
    </location>
</feature>
<comment type="similarity">
    <text evidence="2">Belongs to the UPF0014 family.</text>
</comment>
<dbReference type="Proteomes" id="UP000305948">
    <property type="component" value="Unassembled WGS sequence"/>
</dbReference>
<evidence type="ECO:0000256" key="3">
    <source>
        <dbReference type="ARBA" id="ARBA00022692"/>
    </source>
</evidence>
<feature type="transmembrane region" description="Helical" evidence="6">
    <location>
        <begin position="72"/>
        <end position="91"/>
    </location>
</feature>
<dbReference type="PANTHER" id="PTHR30028:SF0">
    <property type="entry name" value="PROTEIN ALUMINUM SENSITIVE 3"/>
    <property type="match status" value="1"/>
</dbReference>
<evidence type="ECO:0000313" key="7">
    <source>
        <dbReference type="EMBL" id="TFK49717.1"/>
    </source>
</evidence>
<keyword evidence="5 6" id="KW-0472">Membrane</keyword>
<dbReference type="OrthoDB" id="432685at2759"/>
<feature type="transmembrane region" description="Helical" evidence="6">
    <location>
        <begin position="136"/>
        <end position="159"/>
    </location>
</feature>
<evidence type="ECO:0000256" key="1">
    <source>
        <dbReference type="ARBA" id="ARBA00004141"/>
    </source>
</evidence>
<protein>
    <submittedName>
        <fullName evidence="7">UPF0014-domain-containing protein</fullName>
    </submittedName>
</protein>
<evidence type="ECO:0000313" key="8">
    <source>
        <dbReference type="Proteomes" id="UP000305948"/>
    </source>
</evidence>
<feature type="transmembrane region" description="Helical" evidence="6">
    <location>
        <begin position="202"/>
        <end position="221"/>
    </location>
</feature>
<dbReference type="GO" id="GO:0005886">
    <property type="term" value="C:plasma membrane"/>
    <property type="evidence" value="ECO:0007669"/>
    <property type="project" value="TreeGrafter"/>
</dbReference>
<dbReference type="PANTHER" id="PTHR30028">
    <property type="entry name" value="UPF0014 INNER MEMBRANE PROTEIN YBBM-RELATED"/>
    <property type="match status" value="1"/>
</dbReference>
<name>A0A5C3MXG7_9AGAM</name>
<dbReference type="Pfam" id="PF03649">
    <property type="entry name" value="UPF0014"/>
    <property type="match status" value="1"/>
</dbReference>
<dbReference type="InterPro" id="IPR005226">
    <property type="entry name" value="UPF0014_fam"/>
</dbReference>
<dbReference type="EMBL" id="ML213515">
    <property type="protein sequence ID" value="TFK49717.1"/>
    <property type="molecule type" value="Genomic_DNA"/>
</dbReference>
<dbReference type="AlphaFoldDB" id="A0A5C3MXG7"/>
<reference evidence="7 8" key="1">
    <citation type="journal article" date="2019" name="Nat. Ecol. Evol.">
        <title>Megaphylogeny resolves global patterns of mushroom evolution.</title>
        <authorList>
            <person name="Varga T."/>
            <person name="Krizsan K."/>
            <person name="Foldi C."/>
            <person name="Dima B."/>
            <person name="Sanchez-Garcia M."/>
            <person name="Sanchez-Ramirez S."/>
            <person name="Szollosi G.J."/>
            <person name="Szarkandi J.G."/>
            <person name="Papp V."/>
            <person name="Albert L."/>
            <person name="Andreopoulos W."/>
            <person name="Angelini C."/>
            <person name="Antonin V."/>
            <person name="Barry K.W."/>
            <person name="Bougher N.L."/>
            <person name="Buchanan P."/>
            <person name="Buyck B."/>
            <person name="Bense V."/>
            <person name="Catcheside P."/>
            <person name="Chovatia M."/>
            <person name="Cooper J."/>
            <person name="Damon W."/>
            <person name="Desjardin D."/>
            <person name="Finy P."/>
            <person name="Geml J."/>
            <person name="Haridas S."/>
            <person name="Hughes K."/>
            <person name="Justo A."/>
            <person name="Karasinski D."/>
            <person name="Kautmanova I."/>
            <person name="Kiss B."/>
            <person name="Kocsube S."/>
            <person name="Kotiranta H."/>
            <person name="LaButti K.M."/>
            <person name="Lechner B.E."/>
            <person name="Liimatainen K."/>
            <person name="Lipzen A."/>
            <person name="Lukacs Z."/>
            <person name="Mihaltcheva S."/>
            <person name="Morgado L.N."/>
            <person name="Niskanen T."/>
            <person name="Noordeloos M.E."/>
            <person name="Ohm R.A."/>
            <person name="Ortiz-Santana B."/>
            <person name="Ovrebo C."/>
            <person name="Racz N."/>
            <person name="Riley R."/>
            <person name="Savchenko A."/>
            <person name="Shiryaev A."/>
            <person name="Soop K."/>
            <person name="Spirin V."/>
            <person name="Szebenyi C."/>
            <person name="Tomsovsky M."/>
            <person name="Tulloss R.E."/>
            <person name="Uehling J."/>
            <person name="Grigoriev I.V."/>
            <person name="Vagvolgyi C."/>
            <person name="Papp T."/>
            <person name="Martin F.M."/>
            <person name="Miettinen O."/>
            <person name="Hibbett D.S."/>
            <person name="Nagy L.G."/>
        </authorList>
    </citation>
    <scope>NUCLEOTIDE SEQUENCE [LARGE SCALE GENOMIC DNA]</scope>
    <source>
        <strain evidence="7 8">OMC1185</strain>
    </source>
</reference>
<evidence type="ECO:0000256" key="4">
    <source>
        <dbReference type="ARBA" id="ARBA00022989"/>
    </source>
</evidence>
<comment type="subcellular location">
    <subcellularLocation>
        <location evidence="1">Membrane</location>
        <topology evidence="1">Multi-pass membrane protein</topology>
    </subcellularLocation>
</comment>
<feature type="transmembrane region" description="Helical" evidence="6">
    <location>
        <begin position="16"/>
        <end position="36"/>
    </location>
</feature>
<feature type="transmembrane region" description="Helical" evidence="6">
    <location>
        <begin position="233"/>
        <end position="258"/>
    </location>
</feature>